<evidence type="ECO:0000313" key="1">
    <source>
        <dbReference type="EMBL" id="NYD33311.1"/>
    </source>
</evidence>
<comment type="caution">
    <text evidence="1">The sequence shown here is derived from an EMBL/GenBank/DDBJ whole genome shotgun (WGS) entry which is preliminary data.</text>
</comment>
<dbReference type="RefSeq" id="WP_179729378.1">
    <property type="nucleotide sequence ID" value="NZ_BAABEF010000001.1"/>
</dbReference>
<proteinExistence type="predicted"/>
<dbReference type="EMBL" id="JACCBF010000001">
    <property type="protein sequence ID" value="NYD33311.1"/>
    <property type="molecule type" value="Genomic_DNA"/>
</dbReference>
<keyword evidence="2" id="KW-1185">Reference proteome</keyword>
<name>A0A852RIH9_9ACTN</name>
<dbReference type="Proteomes" id="UP000582231">
    <property type="component" value="Unassembled WGS sequence"/>
</dbReference>
<reference evidence="1 2" key="1">
    <citation type="submission" date="2020-07" db="EMBL/GenBank/DDBJ databases">
        <title>Sequencing the genomes of 1000 actinobacteria strains.</title>
        <authorList>
            <person name="Klenk H.-P."/>
        </authorList>
    </citation>
    <scope>NUCLEOTIDE SEQUENCE [LARGE SCALE GENOMIC DNA]</scope>
    <source>
        <strain evidence="1 2">DSM 19082</strain>
    </source>
</reference>
<protein>
    <submittedName>
        <fullName evidence="1">Uncharacterized protein</fullName>
    </submittedName>
</protein>
<evidence type="ECO:0000313" key="2">
    <source>
        <dbReference type="Proteomes" id="UP000582231"/>
    </source>
</evidence>
<sequence length="132" mass="14107">MEEDKECEVDALPGRVVTRMTMTGHAMRCGEGWFALVEELDRALAALDPGYRLFAIARTGGALVFDAEPSSPELANRFAAIVGSASEAASRNCEVCGEPGERSAICGVVEVLCAEHRAAAEAAGRRHREPPY</sequence>
<organism evidence="1 2">
    <name type="scientific">Nocardioides kongjuensis</name>
    <dbReference type="NCBI Taxonomy" id="349522"/>
    <lineage>
        <taxon>Bacteria</taxon>
        <taxon>Bacillati</taxon>
        <taxon>Actinomycetota</taxon>
        <taxon>Actinomycetes</taxon>
        <taxon>Propionibacteriales</taxon>
        <taxon>Nocardioidaceae</taxon>
        <taxon>Nocardioides</taxon>
    </lineage>
</organism>
<accession>A0A852RIH9</accession>
<gene>
    <name evidence="1" type="ORF">BJ958_004857</name>
</gene>
<dbReference type="AlphaFoldDB" id="A0A852RIH9"/>